<reference evidence="11 12" key="1">
    <citation type="submission" date="2024-01" db="EMBL/GenBank/DDBJ databases">
        <title>Genome insights into Plantactinospora sonchi sp. nov.</title>
        <authorList>
            <person name="Wang L."/>
        </authorList>
    </citation>
    <scope>NUCLEOTIDE SEQUENCE [LARGE SCALE GENOMIC DNA]</scope>
    <source>
        <strain evidence="11 12">NEAU-QY2</strain>
    </source>
</reference>
<evidence type="ECO:0000256" key="2">
    <source>
        <dbReference type="ARBA" id="ARBA00022448"/>
    </source>
</evidence>
<evidence type="ECO:0000256" key="3">
    <source>
        <dbReference type="ARBA" id="ARBA00022475"/>
    </source>
</evidence>
<feature type="compositionally biased region" description="Basic and acidic residues" evidence="10">
    <location>
        <begin position="47"/>
        <end position="58"/>
    </location>
</feature>
<dbReference type="Gene3D" id="1.20.5.3310">
    <property type="match status" value="1"/>
</dbReference>
<evidence type="ECO:0000313" key="11">
    <source>
        <dbReference type="EMBL" id="MEE6259940.1"/>
    </source>
</evidence>
<dbReference type="EMBL" id="JAZGQK010000012">
    <property type="protein sequence ID" value="MEE6259940.1"/>
    <property type="molecule type" value="Genomic_DNA"/>
</dbReference>
<comment type="function">
    <text evidence="9">Part of the twin-arginine translocation (Tat) system that transports large folded proteins containing a characteristic twin-arginine motif in their signal peptide across membranes. TatA could form the protein-conducting channel of the Tat system.</text>
</comment>
<keyword evidence="4 9" id="KW-0812">Transmembrane</keyword>
<keyword evidence="7 9" id="KW-0811">Translocation</keyword>
<dbReference type="RefSeq" id="WP_331215053.1">
    <property type="nucleotide sequence ID" value="NZ_JAZGQK010000012.1"/>
</dbReference>
<keyword evidence="12" id="KW-1185">Reference proteome</keyword>
<dbReference type="PANTHER" id="PTHR42982">
    <property type="entry name" value="SEC-INDEPENDENT PROTEIN TRANSLOCASE PROTEIN TATA"/>
    <property type="match status" value="1"/>
</dbReference>
<comment type="similarity">
    <text evidence="9">Belongs to the TatA/E family.</text>
</comment>
<keyword evidence="8 9" id="KW-0472">Membrane</keyword>
<evidence type="ECO:0000256" key="4">
    <source>
        <dbReference type="ARBA" id="ARBA00022692"/>
    </source>
</evidence>
<name>A0ABU7RU17_9ACTN</name>
<organism evidence="11 12">
    <name type="scientific">Plantactinospora sonchi</name>
    <dbReference type="NCBI Taxonomy" id="1544735"/>
    <lineage>
        <taxon>Bacteria</taxon>
        <taxon>Bacillati</taxon>
        <taxon>Actinomycetota</taxon>
        <taxon>Actinomycetes</taxon>
        <taxon>Micromonosporales</taxon>
        <taxon>Micromonosporaceae</taxon>
        <taxon>Plantactinospora</taxon>
    </lineage>
</organism>
<keyword evidence="6 9" id="KW-1133">Transmembrane helix</keyword>
<evidence type="ECO:0000256" key="1">
    <source>
        <dbReference type="ARBA" id="ARBA00004162"/>
    </source>
</evidence>
<evidence type="ECO:0000256" key="8">
    <source>
        <dbReference type="ARBA" id="ARBA00023136"/>
    </source>
</evidence>
<dbReference type="InterPro" id="IPR003369">
    <property type="entry name" value="TatA/B/E"/>
</dbReference>
<comment type="subunit">
    <text evidence="9">The Tat system comprises two distinct complexes: a TatABC complex, containing multiple copies of TatA, TatB and TatC subunits, and a separate TatA complex, containing only TatA subunits. Substrates initially bind to the TatABC complex, which probably triggers association of the separate TatA complex to form the active translocon.</text>
</comment>
<dbReference type="InterPro" id="IPR006312">
    <property type="entry name" value="TatA/E"/>
</dbReference>
<accession>A0ABU7RU17</accession>
<comment type="caution">
    <text evidence="11">The sequence shown here is derived from an EMBL/GenBank/DDBJ whole genome shotgun (WGS) entry which is preliminary data.</text>
</comment>
<comment type="subcellular location">
    <subcellularLocation>
        <location evidence="1 9">Cell membrane</location>
        <topology evidence="1 9">Single-pass membrane protein</topology>
    </subcellularLocation>
</comment>
<dbReference type="NCBIfam" id="NF001854">
    <property type="entry name" value="PRK00575.1"/>
    <property type="match status" value="1"/>
</dbReference>
<protein>
    <recommendedName>
        <fullName evidence="9">Sec-independent protein translocase protein TatA</fullName>
    </recommendedName>
</protein>
<evidence type="ECO:0000256" key="6">
    <source>
        <dbReference type="ARBA" id="ARBA00022989"/>
    </source>
</evidence>
<dbReference type="Proteomes" id="UP001332243">
    <property type="component" value="Unassembled WGS sequence"/>
</dbReference>
<sequence>MSALKPWHIFVLVAVLVLLFGAKRLPDAARSLGRSLRIIKAETKSLADDDKDLAEKADAQAARQPLPGDSTVHPTSVHPPAAPAPAPNPVQHVRDN</sequence>
<evidence type="ECO:0000313" key="12">
    <source>
        <dbReference type="Proteomes" id="UP001332243"/>
    </source>
</evidence>
<keyword evidence="3 9" id="KW-1003">Cell membrane</keyword>
<keyword evidence="5 9" id="KW-0653">Protein transport</keyword>
<evidence type="ECO:0000256" key="10">
    <source>
        <dbReference type="SAM" id="MobiDB-lite"/>
    </source>
</evidence>
<keyword evidence="2 9" id="KW-0813">Transport</keyword>
<evidence type="ECO:0000256" key="5">
    <source>
        <dbReference type="ARBA" id="ARBA00022927"/>
    </source>
</evidence>
<feature type="region of interest" description="Disordered" evidence="10">
    <location>
        <begin position="47"/>
        <end position="96"/>
    </location>
</feature>
<proteinExistence type="inferred from homology"/>
<dbReference type="Pfam" id="PF02416">
    <property type="entry name" value="TatA_B_E"/>
    <property type="match status" value="1"/>
</dbReference>
<dbReference type="PANTHER" id="PTHR42982:SF8">
    <property type="entry name" value="SEC-INDEPENDENT PROTEIN TRANSLOCASE PROTEIN TATA"/>
    <property type="match status" value="1"/>
</dbReference>
<evidence type="ECO:0000256" key="9">
    <source>
        <dbReference type="HAMAP-Rule" id="MF_00236"/>
    </source>
</evidence>
<evidence type="ECO:0000256" key="7">
    <source>
        <dbReference type="ARBA" id="ARBA00023010"/>
    </source>
</evidence>
<dbReference type="HAMAP" id="MF_00236">
    <property type="entry name" value="TatA_E"/>
    <property type="match status" value="1"/>
</dbReference>
<gene>
    <name evidence="9 11" type="primary">tatA</name>
    <name evidence="11" type="ORF">V1633_15730</name>
</gene>